<dbReference type="GO" id="GO:0003677">
    <property type="term" value="F:DNA binding"/>
    <property type="evidence" value="ECO:0007669"/>
    <property type="project" value="UniProtKB-KW"/>
</dbReference>
<keyword evidence="3" id="KW-0238">DNA-binding</keyword>
<dbReference type="EMBL" id="BBMM01000014">
    <property type="protein sequence ID" value="GAL01785.1"/>
    <property type="molecule type" value="Genomic_DNA"/>
</dbReference>
<dbReference type="GO" id="GO:0006352">
    <property type="term" value="P:DNA-templated transcription initiation"/>
    <property type="evidence" value="ECO:0007669"/>
    <property type="project" value="InterPro"/>
</dbReference>
<proteinExistence type="predicted"/>
<keyword evidence="1" id="KW-0805">Transcription regulation</keyword>
<evidence type="ECO:0000256" key="4">
    <source>
        <dbReference type="ARBA" id="ARBA00023163"/>
    </source>
</evidence>
<comment type="caution">
    <text evidence="6">The sequence shown here is derived from an EMBL/GenBank/DDBJ whole genome shotgun (WGS) entry which is preliminary data.</text>
</comment>
<dbReference type="GO" id="GO:0016987">
    <property type="term" value="F:sigma factor activity"/>
    <property type="evidence" value="ECO:0007669"/>
    <property type="project" value="UniProtKB-KW"/>
</dbReference>
<keyword evidence="2" id="KW-0731">Sigma factor</keyword>
<dbReference type="InterPro" id="IPR007627">
    <property type="entry name" value="RNA_pol_sigma70_r2"/>
</dbReference>
<evidence type="ECO:0000256" key="3">
    <source>
        <dbReference type="ARBA" id="ARBA00023125"/>
    </source>
</evidence>
<dbReference type="InterPro" id="IPR013325">
    <property type="entry name" value="RNA_pol_sigma_r2"/>
</dbReference>
<evidence type="ECO:0000256" key="1">
    <source>
        <dbReference type="ARBA" id="ARBA00023015"/>
    </source>
</evidence>
<evidence type="ECO:0000313" key="9">
    <source>
        <dbReference type="Proteomes" id="UP000029226"/>
    </source>
</evidence>
<keyword evidence="4" id="KW-0804">Transcription</keyword>
<dbReference type="SUPFAM" id="SSF88946">
    <property type="entry name" value="Sigma2 domain of RNA polymerase sigma factors"/>
    <property type="match status" value="1"/>
</dbReference>
<sequence>MADDLKYLRALLTSDSAVISELYKDTLPKVKKFVVQNKGSVEDAEDIFQKALVQIAVRYKKNPFSIKSSFKAFLFTACKNLWRRELNKSSHWVTKDIEEEQFYIKNEDAHVLLEQERLELFQAALDLSSDNCKSILEMFFNDVSYADMVKDLAYSSETVARQRVFKCKKKLIELIKDSPRFNALREL</sequence>
<dbReference type="EMBL" id="BBLG01000002">
    <property type="protein sequence ID" value="GAK75421.1"/>
    <property type="molecule type" value="Genomic_DNA"/>
</dbReference>
<dbReference type="Proteomes" id="UP000028980">
    <property type="component" value="Unassembled WGS sequence"/>
</dbReference>
<dbReference type="InterPro" id="IPR014284">
    <property type="entry name" value="RNA_pol_sigma-70_dom"/>
</dbReference>
<evidence type="ECO:0000259" key="5">
    <source>
        <dbReference type="Pfam" id="PF04542"/>
    </source>
</evidence>
<name>A0A081D925_NONUL</name>
<dbReference type="Proteomes" id="UP000029226">
    <property type="component" value="Unassembled WGS sequence"/>
</dbReference>
<organism evidence="6 8">
    <name type="scientific">Nonlabens ulvanivorans</name>
    <name type="common">Persicivirga ulvanivorans</name>
    <dbReference type="NCBI Taxonomy" id="906888"/>
    <lineage>
        <taxon>Bacteria</taxon>
        <taxon>Pseudomonadati</taxon>
        <taxon>Bacteroidota</taxon>
        <taxon>Flavobacteriia</taxon>
        <taxon>Flavobacteriales</taxon>
        <taxon>Flavobacteriaceae</taxon>
        <taxon>Nonlabens</taxon>
    </lineage>
</organism>
<dbReference type="NCBIfam" id="TIGR02937">
    <property type="entry name" value="sigma70-ECF"/>
    <property type="match status" value="1"/>
</dbReference>
<protein>
    <submittedName>
        <fullName evidence="6">RNA polymerase sigma-70 factor</fullName>
    </submittedName>
</protein>
<dbReference type="PANTHER" id="PTHR43133">
    <property type="entry name" value="RNA POLYMERASE ECF-TYPE SIGMA FACTO"/>
    <property type="match status" value="1"/>
</dbReference>
<evidence type="ECO:0000313" key="6">
    <source>
        <dbReference type="EMBL" id="GAK75421.1"/>
    </source>
</evidence>
<dbReference type="RefSeq" id="WP_042249446.1">
    <property type="nucleotide sequence ID" value="NZ_CP138994.1"/>
</dbReference>
<accession>A0A081D925</accession>
<feature type="domain" description="RNA polymerase sigma-70 region 2" evidence="5">
    <location>
        <begin position="22"/>
        <end position="89"/>
    </location>
</feature>
<dbReference type="Pfam" id="PF04542">
    <property type="entry name" value="Sigma70_r2"/>
    <property type="match status" value="1"/>
</dbReference>
<reference evidence="8 9" key="1">
    <citation type="journal article" date="2014" name="Genome Announc.">
        <title>Draft Genome Sequences of Marine Flavobacterium Nonlabens Strains NR17, NR24, NR27, NR32, NR33, and Ara13.</title>
        <authorList>
            <person name="Nakanishi M."/>
            <person name="Meirelles P."/>
            <person name="Suzuki R."/>
            <person name="Takatani N."/>
            <person name="Mino S."/>
            <person name="Suda W."/>
            <person name="Oshima K."/>
            <person name="Hattori M."/>
            <person name="Ohkuma M."/>
            <person name="Hosokawa M."/>
            <person name="Miyashita K."/>
            <person name="Thompson F.L."/>
            <person name="Niwa A."/>
            <person name="Sawabe T."/>
            <person name="Sawabe T."/>
        </authorList>
    </citation>
    <scope>NUCLEOTIDE SEQUENCE [LARGE SCALE GENOMIC DNA]</scope>
    <source>
        <strain evidence="6">JCM 19296</strain>
        <strain evidence="7">JCM 19314</strain>
        <strain evidence="8">JCM19296</strain>
        <strain evidence="9">JCM19314</strain>
    </source>
</reference>
<dbReference type="Gene3D" id="1.10.1740.10">
    <property type="match status" value="1"/>
</dbReference>
<evidence type="ECO:0000256" key="2">
    <source>
        <dbReference type="ARBA" id="ARBA00023082"/>
    </source>
</evidence>
<dbReference type="InterPro" id="IPR039425">
    <property type="entry name" value="RNA_pol_sigma-70-like"/>
</dbReference>
<dbReference type="PANTHER" id="PTHR43133:SF8">
    <property type="entry name" value="RNA POLYMERASE SIGMA FACTOR HI_1459-RELATED"/>
    <property type="match status" value="1"/>
</dbReference>
<dbReference type="AlphaFoldDB" id="A0A081D925"/>
<gene>
    <name evidence="6" type="ORF">JCM19296_1013</name>
    <name evidence="7" type="ORF">JCM19314_1505</name>
</gene>
<evidence type="ECO:0000313" key="7">
    <source>
        <dbReference type="EMBL" id="GAL01785.1"/>
    </source>
</evidence>
<evidence type="ECO:0000313" key="8">
    <source>
        <dbReference type="Proteomes" id="UP000028980"/>
    </source>
</evidence>